<protein>
    <submittedName>
        <fullName evidence="1">Uncharacterized protein</fullName>
    </submittedName>
</protein>
<evidence type="ECO:0000313" key="2">
    <source>
        <dbReference type="Proteomes" id="UP000176902"/>
    </source>
</evidence>
<sequence length="226" mass="25468">MTKIIVVIFILLAAAGYFMLQNGVPDSFPVEISSTKISRNLAIENVKKLPEVQDYLKRVPNGKVEVDNELEGEYNVHVYEVKDGHTATFNWYRVSIKSGKVSSEFEIPTGTVSGKICYPSEVIPKGKLEVKRLLDDYTIDEDYPGSISGEKPTYSFQLEPGDYYIRYNVDGKIFGYSTTVCPTGNETTCADTKKRVPVMAVVKDGQELKNYDLCDYYYKDSNAPKF</sequence>
<dbReference type="EMBL" id="MFCV01000013">
    <property type="protein sequence ID" value="OGE33184.1"/>
    <property type="molecule type" value="Genomic_DNA"/>
</dbReference>
<comment type="caution">
    <text evidence="1">The sequence shown here is derived from an EMBL/GenBank/DDBJ whole genome shotgun (WGS) entry which is preliminary data.</text>
</comment>
<evidence type="ECO:0000313" key="1">
    <source>
        <dbReference type="EMBL" id="OGE33184.1"/>
    </source>
</evidence>
<reference evidence="1 2" key="1">
    <citation type="journal article" date="2016" name="Nat. Commun.">
        <title>Thousands of microbial genomes shed light on interconnected biogeochemical processes in an aquifer system.</title>
        <authorList>
            <person name="Anantharaman K."/>
            <person name="Brown C.T."/>
            <person name="Hug L.A."/>
            <person name="Sharon I."/>
            <person name="Castelle C.J."/>
            <person name="Probst A.J."/>
            <person name="Thomas B.C."/>
            <person name="Singh A."/>
            <person name="Wilkins M.J."/>
            <person name="Karaoz U."/>
            <person name="Brodie E.L."/>
            <person name="Williams K.H."/>
            <person name="Hubbard S.S."/>
            <person name="Banfield J.F."/>
        </authorList>
    </citation>
    <scope>NUCLEOTIDE SEQUENCE [LARGE SCALE GENOMIC DNA]</scope>
</reference>
<dbReference type="AlphaFoldDB" id="A0A1F5JX53"/>
<proteinExistence type="predicted"/>
<accession>A0A1F5JX53</accession>
<dbReference type="Proteomes" id="UP000176902">
    <property type="component" value="Unassembled WGS sequence"/>
</dbReference>
<gene>
    <name evidence="1" type="ORF">A3C59_03645</name>
</gene>
<dbReference type="STRING" id="1797768.A3C59_03645"/>
<organism evidence="1 2">
    <name type="scientific">Candidatus Daviesbacteria bacterium RIFCSPHIGHO2_02_FULL_36_13</name>
    <dbReference type="NCBI Taxonomy" id="1797768"/>
    <lineage>
        <taxon>Bacteria</taxon>
        <taxon>Candidatus Daviesiibacteriota</taxon>
    </lineage>
</organism>
<name>A0A1F5JX53_9BACT</name>